<organism evidence="2 3">
    <name type="scientific">Erythrobacter litoralis</name>
    <dbReference type="NCBI Taxonomy" id="39960"/>
    <lineage>
        <taxon>Bacteria</taxon>
        <taxon>Pseudomonadati</taxon>
        <taxon>Pseudomonadota</taxon>
        <taxon>Alphaproteobacteria</taxon>
        <taxon>Sphingomonadales</taxon>
        <taxon>Erythrobacteraceae</taxon>
        <taxon>Erythrobacter/Porphyrobacter group</taxon>
        <taxon>Erythrobacter</taxon>
    </lineage>
</organism>
<keyword evidence="3" id="KW-1185">Reference proteome</keyword>
<dbReference type="RefSeq" id="WP_034902374.1">
    <property type="nucleotide sequence ID" value="NZ_CP017057.1"/>
</dbReference>
<name>A0A074NFM3_9SPHN</name>
<dbReference type="KEGG" id="elq:Ga0102493_11773"/>
<reference evidence="2 3" key="1">
    <citation type="submission" date="2014-04" db="EMBL/GenBank/DDBJ databases">
        <title>A comprehensive comparison of genomes of Erythrobacter spp. Strains.</title>
        <authorList>
            <person name="Zheng Q."/>
        </authorList>
    </citation>
    <scope>NUCLEOTIDE SEQUENCE [LARGE SCALE GENOMIC DNA]</scope>
    <source>
        <strain evidence="2 3">DSM 8509</strain>
    </source>
</reference>
<accession>A0A074NFM3</accession>
<evidence type="ECO:0000256" key="1">
    <source>
        <dbReference type="SAM" id="Phobius"/>
    </source>
</evidence>
<feature type="transmembrane region" description="Helical" evidence="1">
    <location>
        <begin position="123"/>
        <end position="145"/>
    </location>
</feature>
<keyword evidence="1" id="KW-1133">Transmembrane helix</keyword>
<evidence type="ECO:0000313" key="3">
    <source>
        <dbReference type="Proteomes" id="UP000027866"/>
    </source>
</evidence>
<proteinExistence type="predicted"/>
<comment type="caution">
    <text evidence="2">The sequence shown here is derived from an EMBL/GenBank/DDBJ whole genome shotgun (WGS) entry which is preliminary data.</text>
</comment>
<gene>
    <name evidence="2" type="ORF">EH32_09355</name>
</gene>
<sequence>MTGEAGTGEGGASGSLPVSLLASHWFWLFALVGVSSLFDYWDHVSREGSPFAAAPLAWLGFTLASTVTLCALAWGLAWVLGKLPIPQLAADTAGVALAIAAHLMLTGPLWARTLWVEGVIFDAPGLPVLAGTLTYLFYRGLFLFARQLFRPPPSRA</sequence>
<dbReference type="Proteomes" id="UP000027866">
    <property type="component" value="Unassembled WGS sequence"/>
</dbReference>
<dbReference type="EMBL" id="JMIX01000005">
    <property type="protein sequence ID" value="KEO96427.1"/>
    <property type="molecule type" value="Genomic_DNA"/>
</dbReference>
<keyword evidence="1" id="KW-0472">Membrane</keyword>
<evidence type="ECO:0000313" key="2">
    <source>
        <dbReference type="EMBL" id="KEO96427.1"/>
    </source>
</evidence>
<feature type="transmembrane region" description="Helical" evidence="1">
    <location>
        <begin position="58"/>
        <end position="80"/>
    </location>
</feature>
<dbReference type="AlphaFoldDB" id="A0A074NFM3"/>
<protein>
    <submittedName>
        <fullName evidence="2">Uncharacterized protein</fullName>
    </submittedName>
</protein>
<dbReference type="PATRIC" id="fig|39960.10.peg.3025"/>
<feature type="transmembrane region" description="Helical" evidence="1">
    <location>
        <begin position="92"/>
        <end position="111"/>
    </location>
</feature>
<keyword evidence="1" id="KW-0812">Transmembrane</keyword>
<dbReference type="OrthoDB" id="7410106at2"/>
<feature type="transmembrane region" description="Helical" evidence="1">
    <location>
        <begin position="20"/>
        <end position="38"/>
    </location>
</feature>